<sequence>MHIIQRGNNRQACFYAEEDYQLYLDLLQDYSQATGCTVHAYVLMTNHVHILLTPIEKESVGQLMKRLGQRYVQSINGRYRRSDTLWEGRF</sequence>
<evidence type="ECO:0000313" key="2">
    <source>
        <dbReference type="EMBL" id="VAX36107.1"/>
    </source>
</evidence>
<organism evidence="2">
    <name type="scientific">hydrothermal vent metagenome</name>
    <dbReference type="NCBI Taxonomy" id="652676"/>
    <lineage>
        <taxon>unclassified sequences</taxon>
        <taxon>metagenomes</taxon>
        <taxon>ecological metagenomes</taxon>
    </lineage>
</organism>
<reference evidence="2" key="1">
    <citation type="submission" date="2018-06" db="EMBL/GenBank/DDBJ databases">
        <authorList>
            <person name="Zhirakovskaya E."/>
        </authorList>
    </citation>
    <scope>NUCLEOTIDE SEQUENCE</scope>
</reference>
<dbReference type="GO" id="GO:0004803">
    <property type="term" value="F:transposase activity"/>
    <property type="evidence" value="ECO:0007669"/>
    <property type="project" value="InterPro"/>
</dbReference>
<gene>
    <name evidence="2" type="ORF">MNBD_UNCLBAC01-999</name>
</gene>
<dbReference type="PANTHER" id="PTHR34322">
    <property type="entry name" value="TRANSPOSASE, Y1_TNP DOMAIN-CONTAINING"/>
    <property type="match status" value="1"/>
</dbReference>
<dbReference type="PANTHER" id="PTHR34322:SF2">
    <property type="entry name" value="TRANSPOSASE IS200-LIKE DOMAIN-CONTAINING PROTEIN"/>
    <property type="match status" value="1"/>
</dbReference>
<dbReference type="GO" id="GO:0003677">
    <property type="term" value="F:DNA binding"/>
    <property type="evidence" value="ECO:0007669"/>
    <property type="project" value="InterPro"/>
</dbReference>
<dbReference type="SMART" id="SM01321">
    <property type="entry name" value="Y1_Tnp"/>
    <property type="match status" value="1"/>
</dbReference>
<dbReference type="AlphaFoldDB" id="A0A3B1E2G5"/>
<name>A0A3B1E2G5_9ZZZZ</name>
<evidence type="ECO:0000259" key="1">
    <source>
        <dbReference type="SMART" id="SM01321"/>
    </source>
</evidence>
<dbReference type="Pfam" id="PF01797">
    <property type="entry name" value="Y1_Tnp"/>
    <property type="match status" value="1"/>
</dbReference>
<accession>A0A3B1E2G5</accession>
<feature type="non-terminal residue" evidence="2">
    <location>
        <position position="90"/>
    </location>
</feature>
<dbReference type="EMBL" id="UOGJ01000080">
    <property type="protein sequence ID" value="VAX36107.1"/>
    <property type="molecule type" value="Genomic_DNA"/>
</dbReference>
<protein>
    <submittedName>
        <fullName evidence="2">Transposase and inactivated derivatives</fullName>
    </submittedName>
</protein>
<proteinExistence type="predicted"/>
<dbReference type="GO" id="GO:0006313">
    <property type="term" value="P:DNA transposition"/>
    <property type="evidence" value="ECO:0007669"/>
    <property type="project" value="InterPro"/>
</dbReference>
<dbReference type="InterPro" id="IPR002686">
    <property type="entry name" value="Transposase_17"/>
</dbReference>
<dbReference type="Gene3D" id="3.30.70.1290">
    <property type="entry name" value="Transposase IS200-like"/>
    <property type="match status" value="1"/>
</dbReference>
<dbReference type="InterPro" id="IPR036515">
    <property type="entry name" value="Transposase_17_sf"/>
</dbReference>
<dbReference type="SUPFAM" id="SSF143422">
    <property type="entry name" value="Transposase IS200-like"/>
    <property type="match status" value="1"/>
</dbReference>
<feature type="domain" description="Transposase IS200-like" evidence="1">
    <location>
        <begin position="2"/>
        <end position="89"/>
    </location>
</feature>